<dbReference type="OrthoDB" id="550577at2759"/>
<feature type="chain" id="PRO_5026907697" evidence="2">
    <location>
        <begin position="28"/>
        <end position="396"/>
    </location>
</feature>
<evidence type="ECO:0000256" key="2">
    <source>
        <dbReference type="SAM" id="SignalP"/>
    </source>
</evidence>
<evidence type="ECO:0000313" key="3">
    <source>
        <dbReference type="EMBL" id="CAC5386286.1"/>
    </source>
</evidence>
<name>A0A6J8BRY7_MYTCO</name>
<keyword evidence="2" id="KW-0732">Signal</keyword>
<dbReference type="AlphaFoldDB" id="A0A6J8BRY7"/>
<dbReference type="Proteomes" id="UP000507470">
    <property type="component" value="Unassembled WGS sequence"/>
</dbReference>
<sequence length="396" mass="44958">MGQHYYILMFTVFFSSLDGLLLRNTSAFLIDVKANNHQVTTDPQSSQQEHRIISFQRDMNLLKQEVGILKQSHQNYPSEELSQLKSVIMSLKETMHELKGEVINLQVAKSDLIEELKQVQKKMYRTGNKTAKLEIKCAAFQKDLSHLITNKTKKLENSIDILEKSVLANISSLNQKISYTDAWLKLISFTTNSCCQSVKCGLQLLQQNTVILWNTVSGQHLFIRGGIDDRHRSGCKDIPLASMNNCSIPIKSRDLGSGGLAAAYNAWRKRDTFLDLYEPQPGQGTFQGKGAHGTPAVWTTNNPSDGRYNKLKKFDEHYSLVDIDMDCSMTINGWFEVKAFMGYHENGNWEGNILQGSNTCYGTERTPYENVNHWAKCGMMNVFHFNQCPCQIYSLN</sequence>
<keyword evidence="3" id="KW-0378">Hydrolase</keyword>
<dbReference type="EMBL" id="CACVKT020003848">
    <property type="protein sequence ID" value="CAC5386286.1"/>
    <property type="molecule type" value="Genomic_DNA"/>
</dbReference>
<keyword evidence="4" id="KW-1185">Reference proteome</keyword>
<feature type="coiled-coil region" evidence="1">
    <location>
        <begin position="81"/>
        <end position="122"/>
    </location>
</feature>
<evidence type="ECO:0000256" key="1">
    <source>
        <dbReference type="SAM" id="Coils"/>
    </source>
</evidence>
<proteinExistence type="predicted"/>
<organism evidence="3 4">
    <name type="scientific">Mytilus coruscus</name>
    <name type="common">Sea mussel</name>
    <dbReference type="NCBI Taxonomy" id="42192"/>
    <lineage>
        <taxon>Eukaryota</taxon>
        <taxon>Metazoa</taxon>
        <taxon>Spiralia</taxon>
        <taxon>Lophotrochozoa</taxon>
        <taxon>Mollusca</taxon>
        <taxon>Bivalvia</taxon>
        <taxon>Autobranchia</taxon>
        <taxon>Pteriomorphia</taxon>
        <taxon>Mytilida</taxon>
        <taxon>Mytiloidea</taxon>
        <taxon>Mytilidae</taxon>
        <taxon>Mytilinae</taxon>
        <taxon>Mytilus</taxon>
    </lineage>
</organism>
<keyword evidence="1" id="KW-0175">Coiled coil</keyword>
<feature type="signal peptide" evidence="2">
    <location>
        <begin position="1"/>
        <end position="27"/>
    </location>
</feature>
<gene>
    <name evidence="3" type="ORF">MCOR_21744</name>
</gene>
<reference evidence="3 4" key="1">
    <citation type="submission" date="2020-06" db="EMBL/GenBank/DDBJ databases">
        <authorList>
            <person name="Li R."/>
            <person name="Bekaert M."/>
        </authorList>
    </citation>
    <scope>NUCLEOTIDE SEQUENCE [LARGE SCALE GENOMIC DNA]</scope>
    <source>
        <strain evidence="4">wild</strain>
    </source>
</reference>
<accession>A0A6J8BRY7</accession>
<dbReference type="GO" id="GO:0004556">
    <property type="term" value="F:alpha-amylase activity"/>
    <property type="evidence" value="ECO:0007669"/>
    <property type="project" value="UniProtKB-EC"/>
</dbReference>
<evidence type="ECO:0000313" key="4">
    <source>
        <dbReference type="Proteomes" id="UP000507470"/>
    </source>
</evidence>
<protein>
    <submittedName>
        <fullName evidence="3">AMY</fullName>
        <ecNumber evidence="3">3.2.1.1</ecNumber>
    </submittedName>
</protein>
<keyword evidence="3" id="KW-0326">Glycosidase</keyword>
<dbReference type="EC" id="3.2.1.1" evidence="3"/>